<comment type="caution">
    <text evidence="2">The sequence shown here is derived from an EMBL/GenBank/DDBJ whole genome shotgun (WGS) entry which is preliminary data.</text>
</comment>
<dbReference type="Proteomes" id="UP001344447">
    <property type="component" value="Unassembled WGS sequence"/>
</dbReference>
<feature type="domain" description="DUF1990" evidence="1">
    <location>
        <begin position="44"/>
        <end position="201"/>
    </location>
</feature>
<evidence type="ECO:0000313" key="2">
    <source>
        <dbReference type="EMBL" id="KAK5574756.1"/>
    </source>
</evidence>
<evidence type="ECO:0000313" key="3">
    <source>
        <dbReference type="Proteomes" id="UP001344447"/>
    </source>
</evidence>
<dbReference type="EMBL" id="JAVFKY010000006">
    <property type="protein sequence ID" value="KAK5574756.1"/>
    <property type="molecule type" value="Genomic_DNA"/>
</dbReference>
<proteinExistence type="predicted"/>
<reference evidence="2 3" key="1">
    <citation type="submission" date="2023-11" db="EMBL/GenBank/DDBJ databases">
        <title>Dfirmibasis_genome.</title>
        <authorList>
            <person name="Edelbroek B."/>
            <person name="Kjellin J."/>
            <person name="Jerlstrom-Hultqvist J."/>
            <person name="Soderbom F."/>
        </authorList>
    </citation>
    <scope>NUCLEOTIDE SEQUENCE [LARGE SCALE GENOMIC DNA]</scope>
    <source>
        <strain evidence="2 3">TNS-C-14</strain>
    </source>
</reference>
<organism evidence="2 3">
    <name type="scientific">Dictyostelium firmibasis</name>
    <dbReference type="NCBI Taxonomy" id="79012"/>
    <lineage>
        <taxon>Eukaryota</taxon>
        <taxon>Amoebozoa</taxon>
        <taxon>Evosea</taxon>
        <taxon>Eumycetozoa</taxon>
        <taxon>Dictyostelia</taxon>
        <taxon>Dictyosteliales</taxon>
        <taxon>Dictyosteliaceae</taxon>
        <taxon>Dictyostelium</taxon>
    </lineage>
</organism>
<keyword evidence="3" id="KW-1185">Reference proteome</keyword>
<dbReference type="InterPro" id="IPR018960">
    <property type="entry name" value="DUF1990"/>
</dbReference>
<name>A0AAN7YLQ6_9MYCE</name>
<gene>
    <name evidence="2" type="ORF">RB653_010009</name>
</gene>
<accession>A0AAN7YLQ6</accession>
<sequence length="216" mass="25187">MFCLRKPSDSDIKQYINDRREEQFAYNNLYGTQDYATKEEYEVDPKYSNFDVDQVKIQLGTGVECFQKAVAALKQWKHFDLDWVEFYFKNTPIAVGETVGILSKQMGFWILSFARINYLYDGDQEDGSIKFGYSYGTLKEHVEKGEERFVIEWVRDPDGAPDKGAVYFEMLSFSEPNYWLSQLGYPVTRYFQNKFVVDSCNQMLKAVGSNQTVKNV</sequence>
<dbReference type="PANTHER" id="PTHR34202:SF1">
    <property type="entry name" value="UPF0548 PROTEIN"/>
    <property type="match status" value="1"/>
</dbReference>
<evidence type="ECO:0000259" key="1">
    <source>
        <dbReference type="Pfam" id="PF09348"/>
    </source>
</evidence>
<protein>
    <recommendedName>
        <fullName evidence="1">DUF1990 domain-containing protein</fullName>
    </recommendedName>
</protein>
<dbReference type="Pfam" id="PF09348">
    <property type="entry name" value="DUF1990"/>
    <property type="match status" value="1"/>
</dbReference>
<dbReference type="PANTHER" id="PTHR34202">
    <property type="entry name" value="UPF0548 PROTEIN"/>
    <property type="match status" value="1"/>
</dbReference>
<dbReference type="AlphaFoldDB" id="A0AAN7YLQ6"/>